<feature type="compositionally biased region" description="Low complexity" evidence="1">
    <location>
        <begin position="314"/>
        <end position="327"/>
    </location>
</feature>
<feature type="region of interest" description="Disordered" evidence="1">
    <location>
        <begin position="261"/>
        <end position="295"/>
    </location>
</feature>
<protein>
    <submittedName>
        <fullName evidence="2">Uncharacterized protein</fullName>
    </submittedName>
</protein>
<gene>
    <name evidence="2" type="ORF">FIE12Z_1614</name>
</gene>
<proteinExistence type="predicted"/>
<dbReference type="Proteomes" id="UP000265631">
    <property type="component" value="Unassembled WGS sequence"/>
</dbReference>
<feature type="region of interest" description="Disordered" evidence="1">
    <location>
        <begin position="313"/>
        <end position="334"/>
    </location>
</feature>
<keyword evidence="3" id="KW-1185">Reference proteome</keyword>
<name>A0A395N2B1_9HYPO</name>
<evidence type="ECO:0000256" key="1">
    <source>
        <dbReference type="SAM" id="MobiDB-lite"/>
    </source>
</evidence>
<accession>A0A395N2B1</accession>
<organism evidence="2 3">
    <name type="scientific">Fusarium flagelliforme</name>
    <dbReference type="NCBI Taxonomy" id="2675880"/>
    <lineage>
        <taxon>Eukaryota</taxon>
        <taxon>Fungi</taxon>
        <taxon>Dikarya</taxon>
        <taxon>Ascomycota</taxon>
        <taxon>Pezizomycotina</taxon>
        <taxon>Sordariomycetes</taxon>
        <taxon>Hypocreomycetidae</taxon>
        <taxon>Hypocreales</taxon>
        <taxon>Nectriaceae</taxon>
        <taxon>Fusarium</taxon>
        <taxon>Fusarium incarnatum-equiseti species complex</taxon>
    </lineage>
</organism>
<evidence type="ECO:0000313" key="2">
    <source>
        <dbReference type="EMBL" id="RFN54125.1"/>
    </source>
</evidence>
<sequence length="485" mass="53697">MPSFQGVQFAIITEPGSKKLPEFPLSNPSSQYVLPSTSGLFGQDCNGSNRFSLALQQAQKQCSRISVYIPSEPGTNFGIYYSIKRVTQPPPFFYFKIFMNGRNVANCGAESGVDGSGCMTHSLCIPSDRWKYKEDGALHTRNGIEARRFCFLPAENQSVAEEGGFIEAQVFRAKGRIRRLPVLEKHRNQETYGLGSVLLYQFLMAAWLTDDRSPSGGLLDWPEDACYYDWILIDSKESPFVTFRFHYRTWSNLYQLSLAPRPNKPDDPSVQAQSKSVKNPGTEEGKDRSSSKKVSFAEPLSFELIEHLELDQVPPSKSQSQPSTQSSGLFENAPVIPPLSLSTRPLPEIPIKKPVAHEEAKPLPLAWTASSLSDISEETETSTAVTFPTRSDSLRGDNFRISECQTTESLLVLSLAEATANFAIQGLLTEELKDCDITEMEVAATKHEAKSSEHVPDVKAMVAKAELSIKTGWRMTDNGWTTGGA</sequence>
<evidence type="ECO:0000313" key="3">
    <source>
        <dbReference type="Proteomes" id="UP000265631"/>
    </source>
</evidence>
<reference evidence="2 3" key="1">
    <citation type="journal article" date="2018" name="PLoS Pathog.">
        <title>Evolution of structural diversity of trichothecenes, a family of toxins produced by plant pathogenic and entomopathogenic fungi.</title>
        <authorList>
            <person name="Proctor R.H."/>
            <person name="McCormick S.P."/>
            <person name="Kim H.S."/>
            <person name="Cardoza R.E."/>
            <person name="Stanley A.M."/>
            <person name="Lindo L."/>
            <person name="Kelly A."/>
            <person name="Brown D.W."/>
            <person name="Lee T."/>
            <person name="Vaughan M.M."/>
            <person name="Alexander N.J."/>
            <person name="Busman M."/>
            <person name="Gutierrez S."/>
        </authorList>
    </citation>
    <scope>NUCLEOTIDE SEQUENCE [LARGE SCALE GENOMIC DNA]</scope>
    <source>
        <strain evidence="2 3">NRRL 13405</strain>
    </source>
</reference>
<dbReference type="AlphaFoldDB" id="A0A395N2B1"/>
<feature type="compositionally biased region" description="Basic and acidic residues" evidence="1">
    <location>
        <begin position="281"/>
        <end position="290"/>
    </location>
</feature>
<feature type="compositionally biased region" description="Polar residues" evidence="1">
    <location>
        <begin position="270"/>
        <end position="279"/>
    </location>
</feature>
<comment type="caution">
    <text evidence="2">The sequence shown here is derived from an EMBL/GenBank/DDBJ whole genome shotgun (WGS) entry which is preliminary data.</text>
</comment>
<dbReference type="STRING" id="2594813.A0A395N2B1"/>
<dbReference type="EMBL" id="PXXK01000030">
    <property type="protein sequence ID" value="RFN54125.1"/>
    <property type="molecule type" value="Genomic_DNA"/>
</dbReference>